<gene>
    <name evidence="10 13" type="primary">glgB</name>
    <name evidence="13" type="ORF">FV139_03650</name>
</gene>
<reference evidence="13 14" key="1">
    <citation type="submission" date="2019-08" db="EMBL/GenBank/DDBJ databases">
        <title>Parahaliea maris sp. nov., isolated from the surface seawater.</title>
        <authorList>
            <person name="Liu Y."/>
        </authorList>
    </citation>
    <scope>NUCLEOTIDE SEQUENCE [LARGE SCALE GENOMIC DNA]</scope>
    <source>
        <strain evidence="13 14">HSLHS9</strain>
    </source>
</reference>
<dbReference type="UniPathway" id="UPA00164"/>
<keyword evidence="14" id="KW-1185">Reference proteome</keyword>
<dbReference type="GO" id="GO:0003844">
    <property type="term" value="F:1,4-alpha-glucan branching enzyme activity"/>
    <property type="evidence" value="ECO:0007669"/>
    <property type="project" value="UniProtKB-UniRule"/>
</dbReference>
<dbReference type="GO" id="GO:0043169">
    <property type="term" value="F:cation binding"/>
    <property type="evidence" value="ECO:0007669"/>
    <property type="project" value="InterPro"/>
</dbReference>
<dbReference type="NCBIfam" id="TIGR01515">
    <property type="entry name" value="branching_enzym"/>
    <property type="match status" value="1"/>
</dbReference>
<feature type="active site" description="Nucleophile" evidence="10 11">
    <location>
        <position position="417"/>
    </location>
</feature>
<comment type="function">
    <text evidence="2 10">Catalyzes the formation of the alpha-1,6-glucosidic linkages in glycogen by scission of a 1,4-alpha-linked oligosaccharide from growing alpha-1,4-glucan chains and the subsequent attachment of the oligosaccharide to the alpha-1,6 position.</text>
</comment>
<dbReference type="PIRSF" id="PIRSF000463">
    <property type="entry name" value="GlgB"/>
    <property type="match status" value="1"/>
</dbReference>
<dbReference type="InterPro" id="IPR054169">
    <property type="entry name" value="GlgB_N"/>
</dbReference>
<dbReference type="Pfam" id="PF22019">
    <property type="entry name" value="GlgB_N"/>
    <property type="match status" value="1"/>
</dbReference>
<dbReference type="RefSeq" id="WP_148066855.1">
    <property type="nucleotide sequence ID" value="NZ_VRZA01000001.1"/>
</dbReference>
<evidence type="ECO:0000256" key="3">
    <source>
        <dbReference type="ARBA" id="ARBA00004964"/>
    </source>
</evidence>
<dbReference type="PANTHER" id="PTHR43651">
    <property type="entry name" value="1,4-ALPHA-GLUCAN-BRANCHING ENZYME"/>
    <property type="match status" value="1"/>
</dbReference>
<dbReference type="EC" id="2.4.1.18" evidence="10"/>
<dbReference type="InterPro" id="IPR044143">
    <property type="entry name" value="GlgB_N_E_set_prok"/>
</dbReference>
<dbReference type="InterPro" id="IPR037439">
    <property type="entry name" value="Branching_enzy"/>
</dbReference>
<evidence type="ECO:0000259" key="12">
    <source>
        <dbReference type="SMART" id="SM00642"/>
    </source>
</evidence>
<comment type="similarity">
    <text evidence="4 10">Belongs to the glycosyl hydrolase 13 family. GlgB subfamily.</text>
</comment>
<dbReference type="HAMAP" id="MF_00685">
    <property type="entry name" value="GlgB"/>
    <property type="match status" value="1"/>
</dbReference>
<keyword evidence="6 10" id="KW-0328">Glycosyltransferase</keyword>
<dbReference type="CDD" id="cd11322">
    <property type="entry name" value="AmyAc_Glg_BE"/>
    <property type="match status" value="1"/>
</dbReference>
<evidence type="ECO:0000256" key="11">
    <source>
        <dbReference type="PIRSR" id="PIRSR000463-1"/>
    </source>
</evidence>
<dbReference type="SUPFAM" id="SSF51445">
    <property type="entry name" value="(Trans)glycosidases"/>
    <property type="match status" value="1"/>
</dbReference>
<dbReference type="FunFam" id="2.60.40.10:FF:000169">
    <property type="entry name" value="1,4-alpha-glucan branching enzyme GlgB"/>
    <property type="match status" value="1"/>
</dbReference>
<dbReference type="PANTHER" id="PTHR43651:SF3">
    <property type="entry name" value="1,4-ALPHA-GLUCAN-BRANCHING ENZYME"/>
    <property type="match status" value="1"/>
</dbReference>
<keyword evidence="5 10" id="KW-0321">Glycogen metabolism</keyword>
<dbReference type="InterPro" id="IPR013780">
    <property type="entry name" value="Glyco_hydro_b"/>
</dbReference>
<dbReference type="FunFam" id="3.20.20.80:FF:000003">
    <property type="entry name" value="1,4-alpha-glucan branching enzyme GlgB"/>
    <property type="match status" value="1"/>
</dbReference>
<dbReference type="AlphaFoldDB" id="A0A5C9A6J6"/>
<evidence type="ECO:0000256" key="8">
    <source>
        <dbReference type="ARBA" id="ARBA00023056"/>
    </source>
</evidence>
<dbReference type="Proteomes" id="UP000321039">
    <property type="component" value="Unassembled WGS sequence"/>
</dbReference>
<dbReference type="InterPro" id="IPR006407">
    <property type="entry name" value="GlgB"/>
</dbReference>
<dbReference type="NCBIfam" id="NF008967">
    <property type="entry name" value="PRK12313.1"/>
    <property type="match status" value="1"/>
</dbReference>
<dbReference type="GO" id="GO:0005978">
    <property type="term" value="P:glycogen biosynthetic process"/>
    <property type="evidence" value="ECO:0007669"/>
    <property type="project" value="UniProtKB-UniRule"/>
</dbReference>
<protein>
    <recommendedName>
        <fullName evidence="10">1,4-alpha-glucan branching enzyme GlgB</fullName>
        <ecNumber evidence="10">2.4.1.18</ecNumber>
    </recommendedName>
    <alternativeName>
        <fullName evidence="10">1,4-alpha-D-glucan:1,4-alpha-D-glucan 6-glucosyl-transferase</fullName>
    </alternativeName>
    <alternativeName>
        <fullName evidence="10">Alpha-(1-&gt;4)-glucan branching enzyme</fullName>
    </alternativeName>
    <alternativeName>
        <fullName evidence="10">Glycogen branching enzyme</fullName>
        <shortName evidence="10">BE</shortName>
    </alternativeName>
</protein>
<dbReference type="FunFam" id="2.60.40.1180:FF:000002">
    <property type="entry name" value="1,4-alpha-glucan branching enzyme GlgB"/>
    <property type="match status" value="1"/>
</dbReference>
<evidence type="ECO:0000256" key="10">
    <source>
        <dbReference type="HAMAP-Rule" id="MF_00685"/>
    </source>
</evidence>
<dbReference type="GO" id="GO:0004553">
    <property type="term" value="F:hydrolase activity, hydrolyzing O-glycosyl compounds"/>
    <property type="evidence" value="ECO:0007669"/>
    <property type="project" value="InterPro"/>
</dbReference>
<evidence type="ECO:0000256" key="1">
    <source>
        <dbReference type="ARBA" id="ARBA00000826"/>
    </source>
</evidence>
<dbReference type="EMBL" id="VRZA01000001">
    <property type="protein sequence ID" value="TXS96583.1"/>
    <property type="molecule type" value="Genomic_DNA"/>
</dbReference>
<evidence type="ECO:0000313" key="14">
    <source>
        <dbReference type="Proteomes" id="UP000321039"/>
    </source>
</evidence>
<dbReference type="InterPro" id="IPR006048">
    <property type="entry name" value="A-amylase/branching_C"/>
</dbReference>
<evidence type="ECO:0000313" key="13">
    <source>
        <dbReference type="EMBL" id="TXS96583.1"/>
    </source>
</evidence>
<proteinExistence type="inferred from homology"/>
<evidence type="ECO:0000256" key="6">
    <source>
        <dbReference type="ARBA" id="ARBA00022676"/>
    </source>
</evidence>
<sequence length="740" mass="83344">MTEGQSASLSAAEVERLINGDHNDPFAVLGPHSDPDGDGLQVRVLLPGATAVDLLHSETSDCLLSLQPVHPAGLFEGYLEGRQQPFAYRLRASWGPAQAVLHDPYRFPACLAPEQLYYLAEGTEEFAWRLLGANTRVVDGVAGVLFAVWAPNARRVSVVGDFNDWNGCRHPMRLHPSSGVWELFIPELPDGTLYKYEILGPRGVLLPLKADPYARGMQHPPQTASRVVAEGAFQWGDGAWLERRAANHAVAQPISIYEVHAGSWRRREAEGNRYLSYLEMAEELLPYVREQGFTHIQLMPVSEYPFDGSWGYQPLGLYAPSIRFGTPDEFRRFVDTCHAEGIGVLLDWVPGHFPTDPHGLGRFDGTALYEHADRRQGFHPDWNTLIYNYGRGEVVSYLISNANYWLEEFHLDGLRVDAVASMLYLDYSRREGEWIANLHGGRENLEAITLLKEVNRRIYARHPGVLMVAEESTAWPGVSQPVDSGGLGFGFKWNMGWMNDSLRYMERDPVHRRFHHDEMTFGIVYAWDENFVLPLSHDEVVHGKRSLLFKMPGDDWQQFANLRAFLAFMWGYPGKKLLFMGGEFAQRREWNHDRGLDWHLLEEPAHRGVQQLVRDLNAVYRSLAALHRHDCEDGGFNWLQANQRDLSVFAWLRWGGEGQPPVLVIANFTPRVHHGYCVGAPLSGWYEECINSDASAYGGSGQGNLGGAQTLPQPADGQPCSLQLTVPPLATLILVHRPDR</sequence>
<comment type="pathway">
    <text evidence="3 10">Glycan biosynthesis; glycogen biosynthesis.</text>
</comment>
<keyword evidence="8 10" id="KW-0320">Glycogen biosynthesis</keyword>
<dbReference type="InterPro" id="IPR013783">
    <property type="entry name" value="Ig-like_fold"/>
</dbReference>
<name>A0A5C9A6J6_9GAMM</name>
<dbReference type="Gene3D" id="2.60.40.10">
    <property type="entry name" value="Immunoglobulins"/>
    <property type="match status" value="2"/>
</dbReference>
<dbReference type="Pfam" id="PF00128">
    <property type="entry name" value="Alpha-amylase"/>
    <property type="match status" value="1"/>
</dbReference>
<dbReference type="Gene3D" id="3.20.20.80">
    <property type="entry name" value="Glycosidases"/>
    <property type="match status" value="1"/>
</dbReference>
<dbReference type="Gene3D" id="2.60.40.1180">
    <property type="entry name" value="Golgi alpha-mannosidase II"/>
    <property type="match status" value="1"/>
</dbReference>
<feature type="domain" description="Glycosyl hydrolase family 13 catalytic" evidence="12">
    <location>
        <begin position="258"/>
        <end position="627"/>
    </location>
</feature>
<comment type="caution">
    <text evidence="13">The sequence shown here is derived from an EMBL/GenBank/DDBJ whole genome shotgun (WGS) entry which is preliminary data.</text>
</comment>
<evidence type="ECO:0000256" key="2">
    <source>
        <dbReference type="ARBA" id="ARBA00002953"/>
    </source>
</evidence>
<comment type="catalytic activity">
    <reaction evidence="1 10">
        <text>Transfers a segment of a (1-&gt;4)-alpha-D-glucan chain to a primary hydroxy group in a similar glucan chain.</text>
        <dbReference type="EC" id="2.4.1.18"/>
    </reaction>
</comment>
<evidence type="ECO:0000256" key="5">
    <source>
        <dbReference type="ARBA" id="ARBA00022600"/>
    </source>
</evidence>
<feature type="active site" description="Proton donor" evidence="10 11">
    <location>
        <position position="470"/>
    </location>
</feature>
<organism evidence="13 14">
    <name type="scientific">Parahaliea maris</name>
    <dbReference type="NCBI Taxonomy" id="2716870"/>
    <lineage>
        <taxon>Bacteria</taxon>
        <taxon>Pseudomonadati</taxon>
        <taxon>Pseudomonadota</taxon>
        <taxon>Gammaproteobacteria</taxon>
        <taxon>Cellvibrionales</taxon>
        <taxon>Halieaceae</taxon>
        <taxon>Parahaliea</taxon>
    </lineage>
</organism>
<evidence type="ECO:0000256" key="7">
    <source>
        <dbReference type="ARBA" id="ARBA00022679"/>
    </source>
</evidence>
<keyword evidence="7 10" id="KW-0808">Transferase</keyword>
<keyword evidence="9 10" id="KW-0119">Carbohydrate metabolism</keyword>
<dbReference type="NCBIfam" id="NF003811">
    <property type="entry name" value="PRK05402.1"/>
    <property type="match status" value="1"/>
</dbReference>
<dbReference type="SMART" id="SM00642">
    <property type="entry name" value="Aamy"/>
    <property type="match status" value="1"/>
</dbReference>
<dbReference type="InterPro" id="IPR004193">
    <property type="entry name" value="Glyco_hydro_13_N"/>
</dbReference>
<dbReference type="SUPFAM" id="SSF81296">
    <property type="entry name" value="E set domains"/>
    <property type="match status" value="2"/>
</dbReference>
<dbReference type="SUPFAM" id="SSF51011">
    <property type="entry name" value="Glycosyl hydrolase domain"/>
    <property type="match status" value="1"/>
</dbReference>
<dbReference type="CDD" id="cd02855">
    <property type="entry name" value="E_set_GBE_prok_N"/>
    <property type="match status" value="1"/>
</dbReference>
<comment type="subunit">
    <text evidence="10">Monomer.</text>
</comment>
<dbReference type="InterPro" id="IPR017853">
    <property type="entry name" value="GH"/>
</dbReference>
<dbReference type="InterPro" id="IPR006047">
    <property type="entry name" value="GH13_cat_dom"/>
</dbReference>
<dbReference type="InterPro" id="IPR014756">
    <property type="entry name" value="Ig_E-set"/>
</dbReference>
<evidence type="ECO:0000256" key="4">
    <source>
        <dbReference type="ARBA" id="ARBA00009000"/>
    </source>
</evidence>
<accession>A0A5C9A6J6</accession>
<dbReference type="GO" id="GO:0005829">
    <property type="term" value="C:cytosol"/>
    <property type="evidence" value="ECO:0007669"/>
    <property type="project" value="TreeGrafter"/>
</dbReference>
<dbReference type="Pfam" id="PF02806">
    <property type="entry name" value="Alpha-amylase_C"/>
    <property type="match status" value="1"/>
</dbReference>
<evidence type="ECO:0000256" key="9">
    <source>
        <dbReference type="ARBA" id="ARBA00023277"/>
    </source>
</evidence>
<dbReference type="Pfam" id="PF02922">
    <property type="entry name" value="CBM_48"/>
    <property type="match status" value="1"/>
</dbReference>